<reference evidence="3 4" key="1">
    <citation type="submission" date="2013-08" db="EMBL/GenBank/DDBJ databases">
        <authorList>
            <person name="Durkin A.S."/>
            <person name="Haft D.R."/>
            <person name="McCorrison J."/>
            <person name="Torralba M."/>
            <person name="Gillis M."/>
            <person name="Haft D.H."/>
            <person name="Methe B."/>
            <person name="Sutton G."/>
            <person name="Nelson K.E."/>
        </authorList>
    </citation>
    <scope>NUCLEOTIDE SEQUENCE [LARGE SCALE GENOMIC DNA]</scope>
    <source>
        <strain evidence="2 4">ATCC 35536</strain>
        <strain evidence="1 3">VPI DR56BR1116</strain>
    </source>
</reference>
<name>U1FPD4_TRESO</name>
<evidence type="ECO:0000313" key="4">
    <source>
        <dbReference type="Proteomes" id="UP000016646"/>
    </source>
</evidence>
<evidence type="ECO:0000313" key="3">
    <source>
        <dbReference type="Proteomes" id="UP000016412"/>
    </source>
</evidence>
<evidence type="ECO:0000313" key="1">
    <source>
        <dbReference type="EMBL" id="ERF61356.1"/>
    </source>
</evidence>
<protein>
    <submittedName>
        <fullName evidence="1">Uncharacterized protein</fullName>
    </submittedName>
</protein>
<proteinExistence type="predicted"/>
<dbReference type="Proteomes" id="UP000016412">
    <property type="component" value="Unassembled WGS sequence"/>
</dbReference>
<accession>U1FPD4</accession>
<organism evidence="1 3">
    <name type="scientific">Treponema socranskii subsp. socranskii VPI DR56BR1116 = ATCC 35536</name>
    <dbReference type="NCBI Taxonomy" id="1125725"/>
    <lineage>
        <taxon>Bacteria</taxon>
        <taxon>Pseudomonadati</taxon>
        <taxon>Spirochaetota</taxon>
        <taxon>Spirochaetia</taxon>
        <taxon>Spirochaetales</taxon>
        <taxon>Treponemataceae</taxon>
        <taxon>Treponema</taxon>
    </lineage>
</organism>
<comment type="caution">
    <text evidence="1">The sequence shown here is derived from an EMBL/GenBank/DDBJ whole genome shotgun (WGS) entry which is preliminary data.</text>
</comment>
<dbReference type="EMBL" id="AVQI01000020">
    <property type="protein sequence ID" value="ERK04600.1"/>
    <property type="molecule type" value="Genomic_DNA"/>
</dbReference>
<sequence>MPADTTPFREIIILNAVPMCARFFTVLTTMKVMEIYYG</sequence>
<dbReference type="Proteomes" id="UP000016646">
    <property type="component" value="Unassembled WGS sequence"/>
</dbReference>
<dbReference type="EMBL" id="AUZJ01000013">
    <property type="protein sequence ID" value="ERF61356.1"/>
    <property type="molecule type" value="Genomic_DNA"/>
</dbReference>
<dbReference type="AlphaFoldDB" id="U1FPD4"/>
<keyword evidence="4" id="KW-1185">Reference proteome</keyword>
<evidence type="ECO:0000313" key="2">
    <source>
        <dbReference type="EMBL" id="ERK04600.1"/>
    </source>
</evidence>
<dbReference type="STRING" id="1125725.HMPREF1325_2199"/>
<gene>
    <name evidence="2" type="ORF">HMPREF0860_0757</name>
    <name evidence="1" type="ORF">HMPREF1325_2199</name>
</gene>